<sequence length="1327" mass="143382">MNDNHDDNTPETPAPRRSFRKWLLTGLMLLLLSLASGAYWLIYTPSGLLWLLTTASSATGGALAFSGVSGSLQSLQAQSIAYREDALHAQVKDLTFRWQPRRLLTGDLIIETLTARDVALHTVPAEEEEPATMPESLRIPLGIAIDKIGILSLRIFTLGNETPDLVLTHLALRLESDGRLHRVRTFTLEHEAARIAGNLLIGADSPFDLSGQLVLHSWPGASSEADLPGHAALRLAGNLTQTDVMLAIKDGPLAGQGRLRLHPFAKLPLSMLHLAVSGLNPHRYSPDLPQADLSLQSELKANETGPLQGHLHINNPMARPLDQEGLPLRELRTLLAISDQTIALDALAIRLSGQDSPKGSLSGNLLWRIEDQSGSASIGVTRLDPATLDTSLRPAKLSGKLQFDGDSSAQQGHITLHDKAQRLNLEMALSHAAAAVMIETLKLVHGDSSLSGHGRLQLDEAQPFTFEGLLKQFDVSAFVDAPRSDLNAGFKLAGQLAPEPVASMDFTIKPSHFANQPLSGQGTLKLDHPQRVQSDTRLRLGDNRLELKGRLGQAKDQLLLTLTAPNLAQLGVGLQGNLDARITLTGMLDRPGLAFDIGAQRINFQDAHQLAQLKAKGSLHGTAIGLDLQASDYRMGTETYFQTLSVGLTGTQARHRLSLKSDIDPSTQAQFQASGGLSIDDQASQPFQWRGAIEQLAMTGTVPFELATRPAVLISPELVTLGAARILVANGEVNLHETRWTPRQWSTQGAFTHITLRPNHAPADDFEPLRLGGSWQLAADQQLNGRVRIQRERGDLALPLETPFAVGLETLSLTVLAEGNNLNGQLAVRGKHIGDTSAQINLPLQPTDTAWEIAQDAQLNGNLRFDLPDLAWLGPVLDDNLRSGGRLAAHVALAGTFEQPALQGDISGEALTVTLLDEGLHLQDGKLAIRLDQDMLQLDTLNFTAPLEKLSKDRLLRNVKLARQSGKLEMQGNLNLRTQQSTLTIELDHLPLVQQTERWIVVSGNSQVGLKERMLDIQGKIVSNVGFLRQPEKGMPGLADDVVIISQTETEPKAAGLQVNLDATLDLGEQFFLRASGLEGRLAGQLRIRSRPGKALRATGSIATRDTRFEAYGQQLLVRRGIVNFDGPLDNPGLNILAVRSALPPGAAEGELSGMVDHQRYQDAGLTALEVRSTAQVEAGVEVTGTVRRPQIRLVSRPEVPDSEKLAWIVLGRAPDAGGLDSALLLSAAGSIFGGQADEGIMDNISRGLGLDEFSIQQRSGENALASQVGMVGKRLSERAYLSYERGLTATSAGIARLTYSLFPNVSVVTRAGEDSSVDLFYNFEFD</sequence>
<name>A0A1H3JXU0_9PROT</name>
<dbReference type="PANTHER" id="PTHR36985">
    <property type="entry name" value="TRANSLOCATION AND ASSEMBLY MODULE SUBUNIT TAMB"/>
    <property type="match status" value="1"/>
</dbReference>
<protein>
    <submittedName>
        <fullName evidence="7">Translocation and assembly module TamB</fullName>
    </submittedName>
</protein>
<dbReference type="InterPro" id="IPR007452">
    <property type="entry name" value="TamB_C"/>
</dbReference>
<gene>
    <name evidence="7" type="ORF">SAMN05421881_10369</name>
</gene>
<dbReference type="RefSeq" id="WP_090414466.1">
    <property type="nucleotide sequence ID" value="NZ_FNOY01000036.1"/>
</dbReference>
<dbReference type="GO" id="GO:0005886">
    <property type="term" value="C:plasma membrane"/>
    <property type="evidence" value="ECO:0007669"/>
    <property type="project" value="InterPro"/>
</dbReference>
<dbReference type="Proteomes" id="UP000198640">
    <property type="component" value="Unassembled WGS sequence"/>
</dbReference>
<evidence type="ECO:0000313" key="7">
    <source>
        <dbReference type="EMBL" id="SDY44439.1"/>
    </source>
</evidence>
<feature type="domain" description="Translocation and assembly module TamB C-terminal" evidence="6">
    <location>
        <begin position="964"/>
        <end position="1326"/>
    </location>
</feature>
<evidence type="ECO:0000256" key="1">
    <source>
        <dbReference type="ARBA" id="ARBA00004167"/>
    </source>
</evidence>
<keyword evidence="8" id="KW-1185">Reference proteome</keyword>
<dbReference type="PANTHER" id="PTHR36985:SF1">
    <property type="entry name" value="TRANSLOCATION AND ASSEMBLY MODULE SUBUNIT TAMB"/>
    <property type="match status" value="1"/>
</dbReference>
<accession>A0A1H3JXU0</accession>
<comment type="subcellular location">
    <subcellularLocation>
        <location evidence="1">Membrane</location>
        <topology evidence="1">Single-pass membrane protein</topology>
    </subcellularLocation>
</comment>
<proteinExistence type="predicted"/>
<organism evidence="7 8">
    <name type="scientific">Nitrosomonas halophila</name>
    <dbReference type="NCBI Taxonomy" id="44576"/>
    <lineage>
        <taxon>Bacteria</taxon>
        <taxon>Pseudomonadati</taxon>
        <taxon>Pseudomonadota</taxon>
        <taxon>Betaproteobacteria</taxon>
        <taxon>Nitrosomonadales</taxon>
        <taxon>Nitrosomonadaceae</taxon>
        <taxon>Nitrosomonas</taxon>
    </lineage>
</organism>
<evidence type="ECO:0000256" key="5">
    <source>
        <dbReference type="SAM" id="Phobius"/>
    </source>
</evidence>
<evidence type="ECO:0000259" key="6">
    <source>
        <dbReference type="Pfam" id="PF04357"/>
    </source>
</evidence>
<reference evidence="7 8" key="1">
    <citation type="submission" date="2016-10" db="EMBL/GenBank/DDBJ databases">
        <authorList>
            <person name="de Groot N.N."/>
        </authorList>
    </citation>
    <scope>NUCLEOTIDE SEQUENCE [LARGE SCALE GENOMIC DNA]</scope>
    <source>
        <strain evidence="7 8">Nm1</strain>
    </source>
</reference>
<dbReference type="STRING" id="44576.SAMN05421881_10369"/>
<dbReference type="OrthoDB" id="5288149at2"/>
<keyword evidence="3 5" id="KW-1133">Transmembrane helix</keyword>
<keyword evidence="4 5" id="KW-0472">Membrane</keyword>
<dbReference type="EMBL" id="FNOY01000036">
    <property type="protein sequence ID" value="SDY44439.1"/>
    <property type="molecule type" value="Genomic_DNA"/>
</dbReference>
<feature type="transmembrane region" description="Helical" evidence="5">
    <location>
        <begin position="22"/>
        <end position="42"/>
    </location>
</feature>
<evidence type="ECO:0000256" key="3">
    <source>
        <dbReference type="ARBA" id="ARBA00022989"/>
    </source>
</evidence>
<keyword evidence="2 5" id="KW-0812">Transmembrane</keyword>
<evidence type="ECO:0000256" key="2">
    <source>
        <dbReference type="ARBA" id="ARBA00022692"/>
    </source>
</evidence>
<dbReference type="GO" id="GO:0097347">
    <property type="term" value="C:TAM protein secretion complex"/>
    <property type="evidence" value="ECO:0007669"/>
    <property type="project" value="TreeGrafter"/>
</dbReference>
<evidence type="ECO:0000256" key="4">
    <source>
        <dbReference type="ARBA" id="ARBA00023136"/>
    </source>
</evidence>
<dbReference type="GO" id="GO:0009306">
    <property type="term" value="P:protein secretion"/>
    <property type="evidence" value="ECO:0007669"/>
    <property type="project" value="InterPro"/>
</dbReference>
<dbReference type="Pfam" id="PF04357">
    <property type="entry name" value="TamB"/>
    <property type="match status" value="1"/>
</dbReference>
<evidence type="ECO:0000313" key="8">
    <source>
        <dbReference type="Proteomes" id="UP000198640"/>
    </source>
</evidence>